<evidence type="ECO:0000313" key="2">
    <source>
        <dbReference type="Proteomes" id="UP000789366"/>
    </source>
</evidence>
<sequence length="65" mass="7574">MEAIRLYECGDATFKDIDTAMKLWVGMPMGSYLIQFVGLDTFKFYCRWLENLIASCKVLDNLVRE</sequence>
<evidence type="ECO:0000313" key="1">
    <source>
        <dbReference type="EMBL" id="CAG8733194.1"/>
    </source>
</evidence>
<keyword evidence="2" id="KW-1185">Reference proteome</keyword>
<reference evidence="1" key="1">
    <citation type="submission" date="2021-06" db="EMBL/GenBank/DDBJ databases">
        <authorList>
            <person name="Kallberg Y."/>
            <person name="Tangrot J."/>
            <person name="Rosling A."/>
        </authorList>
    </citation>
    <scope>NUCLEOTIDE SEQUENCE</scope>
    <source>
        <strain evidence="1">28 12/20/2015</strain>
    </source>
</reference>
<accession>A0ACA9Q4U0</accession>
<gene>
    <name evidence="1" type="ORF">SPELUC_LOCUS13258</name>
</gene>
<organism evidence="1 2">
    <name type="scientific">Cetraspora pellucida</name>
    <dbReference type="NCBI Taxonomy" id="1433469"/>
    <lineage>
        <taxon>Eukaryota</taxon>
        <taxon>Fungi</taxon>
        <taxon>Fungi incertae sedis</taxon>
        <taxon>Mucoromycota</taxon>
        <taxon>Glomeromycotina</taxon>
        <taxon>Glomeromycetes</taxon>
        <taxon>Diversisporales</taxon>
        <taxon>Gigasporaceae</taxon>
        <taxon>Cetraspora</taxon>
    </lineage>
</organism>
<dbReference type="Proteomes" id="UP000789366">
    <property type="component" value="Unassembled WGS sequence"/>
</dbReference>
<name>A0ACA9Q4U0_9GLOM</name>
<proteinExistence type="predicted"/>
<protein>
    <submittedName>
        <fullName evidence="1">3576_t:CDS:1</fullName>
    </submittedName>
</protein>
<comment type="caution">
    <text evidence="1">The sequence shown here is derived from an EMBL/GenBank/DDBJ whole genome shotgun (WGS) entry which is preliminary data.</text>
</comment>
<feature type="non-terminal residue" evidence="1">
    <location>
        <position position="65"/>
    </location>
</feature>
<dbReference type="EMBL" id="CAJVPW010034295">
    <property type="protein sequence ID" value="CAG8733194.1"/>
    <property type="molecule type" value="Genomic_DNA"/>
</dbReference>